<name>A0A811TD69_9EURY</name>
<comment type="caution">
    <text evidence="2">The sequence shown here is derived from an EMBL/GenBank/DDBJ whole genome shotgun (WGS) entry which is preliminary data.</text>
</comment>
<evidence type="ECO:0000313" key="3">
    <source>
        <dbReference type="Proteomes" id="UP000634805"/>
    </source>
</evidence>
<dbReference type="AlphaFoldDB" id="A0A811TD69"/>
<protein>
    <submittedName>
        <fullName evidence="2">Uncharacterized protein</fullName>
    </submittedName>
</protein>
<dbReference type="EMBL" id="CAJHIS010000014">
    <property type="protein sequence ID" value="CAD6493730.1"/>
    <property type="molecule type" value="Genomic_DNA"/>
</dbReference>
<feature type="coiled-coil region" evidence="1">
    <location>
        <begin position="203"/>
        <end position="234"/>
    </location>
</feature>
<proteinExistence type="predicted"/>
<gene>
    <name evidence="2" type="ORF">EMLJLAPB_00608</name>
</gene>
<evidence type="ECO:0000313" key="2">
    <source>
        <dbReference type="EMBL" id="CAD6493730.1"/>
    </source>
</evidence>
<sequence>MNKKTVPLLVAAILLAGIFASMTVAEVPVQIKKLEKGHQIAEKNYKETKRVYEIARAGQQDAVQRYRNIKAAEKDPEVLQLAAKEYVLDSIDAMIAKLEVLKVNAKRAEQQGYAPFNGVERIDAHILNLEQIKKDVNNTDTPQELKDAVKELRSDWKVTKKEAKYFVSRTANNRIENFLIKADSVSVKLETFIEQLESSGADTANLTQNLEMFKKEVEAANESYKKAREIYQGETGFDSTGRIINNASSDASLREANGYMIEAREHIRQANLILKDIFNEVRKCRGAVFLNGTGSLYAEGNGRAAIFGNVTINLSAENATMIVSKNAEVTVNGNGTRVELENGNIKYQGYGIADVSGEQIRFTIASRNIVLEAAGTGRAILCGNGTYHVDSTDSGSHGAIHQWTTPYAMQGTMFEQRQPQPQQQKNGWRR</sequence>
<organism evidence="2 3">
    <name type="scientific">Candidatus Argoarchaeum ethanivorans</name>
    <dbReference type="NCBI Taxonomy" id="2608793"/>
    <lineage>
        <taxon>Archaea</taxon>
        <taxon>Methanobacteriati</taxon>
        <taxon>Methanobacteriota</taxon>
        <taxon>Stenosarchaea group</taxon>
        <taxon>Methanomicrobia</taxon>
        <taxon>Methanosarcinales</taxon>
        <taxon>Methanosarcinales incertae sedis</taxon>
        <taxon>GOM Arc I cluster</taxon>
        <taxon>Candidatus Argoarchaeum</taxon>
    </lineage>
</organism>
<evidence type="ECO:0000256" key="1">
    <source>
        <dbReference type="SAM" id="Coils"/>
    </source>
</evidence>
<reference evidence="2" key="1">
    <citation type="submission" date="2020-10" db="EMBL/GenBank/DDBJ databases">
        <authorList>
            <person name="Hahn C.J."/>
            <person name="Laso-Perez R."/>
            <person name="Vulcano F."/>
            <person name="Vaziourakis K.-M."/>
            <person name="Stokke R."/>
            <person name="Steen I.H."/>
            <person name="Teske A."/>
            <person name="Boetius A."/>
            <person name="Liebeke M."/>
            <person name="Amann R."/>
            <person name="Knittel K."/>
        </authorList>
    </citation>
    <scope>NUCLEOTIDE SEQUENCE</scope>
    <source>
        <strain evidence="2">Gfbio:e3339647-f889-4370-9287-4fb5cb688e4c:AG392D22_GoMArc1</strain>
    </source>
</reference>
<accession>A0A811TD69</accession>
<dbReference type="Proteomes" id="UP000634805">
    <property type="component" value="Unassembled WGS sequence"/>
</dbReference>
<keyword evidence="1" id="KW-0175">Coiled coil</keyword>